<dbReference type="InterPro" id="IPR036097">
    <property type="entry name" value="HisK_dim/P_sf"/>
</dbReference>
<keyword evidence="7" id="KW-0547">Nucleotide-binding</keyword>
<evidence type="ECO:0000259" key="14">
    <source>
        <dbReference type="PROSITE" id="PS50109"/>
    </source>
</evidence>
<dbReference type="SMART" id="SM00304">
    <property type="entry name" value="HAMP"/>
    <property type="match status" value="1"/>
</dbReference>
<keyword evidence="6 13" id="KW-0812">Transmembrane</keyword>
<dbReference type="EC" id="2.7.13.3" evidence="3"/>
<organism evidence="16 17">
    <name type="scientific">Cupriavidus pauculus</name>
    <dbReference type="NCBI Taxonomy" id="82633"/>
    <lineage>
        <taxon>Bacteria</taxon>
        <taxon>Pseudomonadati</taxon>
        <taxon>Pseudomonadota</taxon>
        <taxon>Betaproteobacteria</taxon>
        <taxon>Burkholderiales</taxon>
        <taxon>Burkholderiaceae</taxon>
        <taxon>Cupriavidus</taxon>
    </lineage>
</organism>
<dbReference type="EMBL" id="PJRP01000006">
    <property type="protein sequence ID" value="PLP99684.1"/>
    <property type="molecule type" value="Genomic_DNA"/>
</dbReference>
<evidence type="ECO:0000256" key="8">
    <source>
        <dbReference type="ARBA" id="ARBA00022777"/>
    </source>
</evidence>
<dbReference type="SMART" id="SM00387">
    <property type="entry name" value="HATPase_c"/>
    <property type="match status" value="1"/>
</dbReference>
<evidence type="ECO:0000259" key="15">
    <source>
        <dbReference type="PROSITE" id="PS50885"/>
    </source>
</evidence>
<evidence type="ECO:0000256" key="9">
    <source>
        <dbReference type="ARBA" id="ARBA00022840"/>
    </source>
</evidence>
<protein>
    <recommendedName>
        <fullName evidence="3">histidine kinase</fullName>
        <ecNumber evidence="3">2.7.13.3</ecNumber>
    </recommendedName>
</protein>
<gene>
    <name evidence="16" type="ORF">CYJ10_14870</name>
</gene>
<comment type="catalytic activity">
    <reaction evidence="1">
        <text>ATP + protein L-histidine = ADP + protein N-phospho-L-histidine.</text>
        <dbReference type="EC" id="2.7.13.3"/>
    </reaction>
</comment>
<dbReference type="AlphaFoldDB" id="A0A2N5CBX3"/>
<keyword evidence="8 16" id="KW-0418">Kinase</keyword>
<keyword evidence="11" id="KW-0902">Two-component regulatory system</keyword>
<dbReference type="Gene3D" id="3.30.565.10">
    <property type="entry name" value="Histidine kinase-like ATPase, C-terminal domain"/>
    <property type="match status" value="1"/>
</dbReference>
<keyword evidence="12 13" id="KW-0472">Membrane</keyword>
<evidence type="ECO:0000256" key="4">
    <source>
        <dbReference type="ARBA" id="ARBA00022553"/>
    </source>
</evidence>
<dbReference type="PRINTS" id="PR00344">
    <property type="entry name" value="BCTRLSENSOR"/>
</dbReference>
<dbReference type="Proteomes" id="UP000234341">
    <property type="component" value="Unassembled WGS sequence"/>
</dbReference>
<evidence type="ECO:0000313" key="17">
    <source>
        <dbReference type="Proteomes" id="UP000234341"/>
    </source>
</evidence>
<dbReference type="Pfam" id="PF00512">
    <property type="entry name" value="HisKA"/>
    <property type="match status" value="1"/>
</dbReference>
<feature type="transmembrane region" description="Helical" evidence="13">
    <location>
        <begin position="7"/>
        <end position="28"/>
    </location>
</feature>
<evidence type="ECO:0000256" key="11">
    <source>
        <dbReference type="ARBA" id="ARBA00023012"/>
    </source>
</evidence>
<dbReference type="PANTHER" id="PTHR45436">
    <property type="entry name" value="SENSOR HISTIDINE KINASE YKOH"/>
    <property type="match status" value="1"/>
</dbReference>
<dbReference type="InterPro" id="IPR005467">
    <property type="entry name" value="His_kinase_dom"/>
</dbReference>
<dbReference type="SMART" id="SM00388">
    <property type="entry name" value="HisKA"/>
    <property type="match status" value="1"/>
</dbReference>
<dbReference type="InterPro" id="IPR036890">
    <property type="entry name" value="HATPase_C_sf"/>
</dbReference>
<dbReference type="Gene3D" id="1.20.5.1040">
    <property type="entry name" value="Sensor protein qsec"/>
    <property type="match status" value="2"/>
</dbReference>
<comment type="subcellular location">
    <subcellularLocation>
        <location evidence="2">Membrane</location>
        <topology evidence="2">Multi-pass membrane protein</topology>
    </subcellularLocation>
</comment>
<evidence type="ECO:0000256" key="10">
    <source>
        <dbReference type="ARBA" id="ARBA00022989"/>
    </source>
</evidence>
<dbReference type="GO" id="GO:0000155">
    <property type="term" value="F:phosphorelay sensor kinase activity"/>
    <property type="evidence" value="ECO:0007669"/>
    <property type="project" value="InterPro"/>
</dbReference>
<dbReference type="PROSITE" id="PS50885">
    <property type="entry name" value="HAMP"/>
    <property type="match status" value="1"/>
</dbReference>
<feature type="domain" description="Histidine kinase" evidence="14">
    <location>
        <begin position="242"/>
        <end position="455"/>
    </location>
</feature>
<dbReference type="InterPro" id="IPR003660">
    <property type="entry name" value="HAMP_dom"/>
</dbReference>
<evidence type="ECO:0000256" key="2">
    <source>
        <dbReference type="ARBA" id="ARBA00004141"/>
    </source>
</evidence>
<reference evidence="16 17" key="1">
    <citation type="submission" date="2017-12" db="EMBL/GenBank/DDBJ databases">
        <title>Genome sequence of the active heterotrophic nitrifier-denitrifier, Cupriavidus pauculus UM1.</title>
        <authorList>
            <person name="Putonti C."/>
            <person name="Castignetti D."/>
        </authorList>
    </citation>
    <scope>NUCLEOTIDE SEQUENCE [LARGE SCALE GENOMIC DNA]</scope>
    <source>
        <strain evidence="16 17">UM1</strain>
    </source>
</reference>
<keyword evidence="10 13" id="KW-1133">Transmembrane helix</keyword>
<keyword evidence="4" id="KW-0597">Phosphoprotein</keyword>
<dbReference type="GO" id="GO:0005886">
    <property type="term" value="C:plasma membrane"/>
    <property type="evidence" value="ECO:0007669"/>
    <property type="project" value="TreeGrafter"/>
</dbReference>
<accession>A0A2N5CBX3</accession>
<evidence type="ECO:0000256" key="12">
    <source>
        <dbReference type="ARBA" id="ARBA00023136"/>
    </source>
</evidence>
<evidence type="ECO:0000256" key="6">
    <source>
        <dbReference type="ARBA" id="ARBA00022692"/>
    </source>
</evidence>
<dbReference type="CDD" id="cd00082">
    <property type="entry name" value="HisKA"/>
    <property type="match status" value="1"/>
</dbReference>
<proteinExistence type="predicted"/>
<evidence type="ECO:0000256" key="13">
    <source>
        <dbReference type="SAM" id="Phobius"/>
    </source>
</evidence>
<evidence type="ECO:0000256" key="1">
    <source>
        <dbReference type="ARBA" id="ARBA00000085"/>
    </source>
</evidence>
<dbReference type="GO" id="GO:0005524">
    <property type="term" value="F:ATP binding"/>
    <property type="evidence" value="ECO:0007669"/>
    <property type="project" value="UniProtKB-KW"/>
</dbReference>
<dbReference type="InterPro" id="IPR004358">
    <property type="entry name" value="Sig_transdc_His_kin-like_C"/>
</dbReference>
<dbReference type="InterPro" id="IPR003594">
    <property type="entry name" value="HATPase_dom"/>
</dbReference>
<dbReference type="Gene3D" id="1.10.287.130">
    <property type="match status" value="1"/>
</dbReference>
<comment type="caution">
    <text evidence="16">The sequence shown here is derived from an EMBL/GenBank/DDBJ whole genome shotgun (WGS) entry which is preliminary data.</text>
</comment>
<feature type="domain" description="HAMP" evidence="15">
    <location>
        <begin position="182"/>
        <end position="234"/>
    </location>
</feature>
<dbReference type="Pfam" id="PF02518">
    <property type="entry name" value="HATPase_c"/>
    <property type="match status" value="1"/>
</dbReference>
<keyword evidence="5" id="KW-0808">Transferase</keyword>
<dbReference type="SUPFAM" id="SSF47384">
    <property type="entry name" value="Homodimeric domain of signal transducing histidine kinase"/>
    <property type="match status" value="1"/>
</dbReference>
<dbReference type="SUPFAM" id="SSF55874">
    <property type="entry name" value="ATPase domain of HSP90 chaperone/DNA topoisomerase II/histidine kinase"/>
    <property type="match status" value="1"/>
</dbReference>
<dbReference type="InterPro" id="IPR003661">
    <property type="entry name" value="HisK_dim/P_dom"/>
</dbReference>
<dbReference type="RefSeq" id="WP_101682264.1">
    <property type="nucleotide sequence ID" value="NZ_PJRP01000006.1"/>
</dbReference>
<evidence type="ECO:0000313" key="16">
    <source>
        <dbReference type="EMBL" id="PLP99684.1"/>
    </source>
</evidence>
<dbReference type="PANTHER" id="PTHR45436:SF14">
    <property type="entry name" value="SENSOR PROTEIN QSEC"/>
    <property type="match status" value="1"/>
</dbReference>
<evidence type="ECO:0000256" key="3">
    <source>
        <dbReference type="ARBA" id="ARBA00012438"/>
    </source>
</evidence>
<name>A0A2N5CBX3_9BURK</name>
<dbReference type="OrthoDB" id="8554694at2"/>
<keyword evidence="9" id="KW-0067">ATP-binding</keyword>
<evidence type="ECO:0000256" key="7">
    <source>
        <dbReference type="ARBA" id="ARBA00022741"/>
    </source>
</evidence>
<sequence>MTLQRRLILVVLASVAFAWVLTSIMIFLNARMEINEFYDTAMVRMAQQMQAVLPLINTGAVPPQPQPDGMVPGDTDLGDLGAAGLGDMAIATWRGTGQPFHIDPDGDRLPRLPGVRGFTDRQIDGVPWRLYYLDEPVAGWRVCVGQIMAEREELVWSYLQAQVLPWVVGLPLLTTLLVWGIRRMLHPMLALSHTIATRAPGDPTPISLHDAPPELAPLVHAMNRLLDRVSALLEHERRLTADAAHEMRTPLAALKAQWDVARRSADPAERAQAAVNVEAGIDRLSHLVSQLLTMSRLEDENGPPSRSAVNWRDVSQRVMSDCLLLSERRHVDMEIVWPQPEAKPIDVCGDPTLLGTMLRNLMDNALRYSPAGSTVTLAFAPDRIVVADRGPGVQPDQLARLGSRFFRGGSQHEQGTGLGISIARRIAELHGLSIDLANRPTSEGTGLVATIRINNTEAGQA</sequence>
<dbReference type="InterPro" id="IPR050428">
    <property type="entry name" value="TCS_sensor_his_kinase"/>
</dbReference>
<dbReference type="PROSITE" id="PS50109">
    <property type="entry name" value="HIS_KIN"/>
    <property type="match status" value="1"/>
</dbReference>
<evidence type="ECO:0000256" key="5">
    <source>
        <dbReference type="ARBA" id="ARBA00022679"/>
    </source>
</evidence>